<comment type="caution">
    <text evidence="1">The sequence shown here is derived from an EMBL/GenBank/DDBJ whole genome shotgun (WGS) entry which is preliminary data.</text>
</comment>
<evidence type="ECO:0008006" key="3">
    <source>
        <dbReference type="Google" id="ProtNLM"/>
    </source>
</evidence>
<organism evidence="1 2">
    <name type="scientific">Clostridioides difficile</name>
    <name type="common">Peptoclostridium difficile</name>
    <dbReference type="NCBI Taxonomy" id="1496"/>
    <lineage>
        <taxon>Bacteria</taxon>
        <taxon>Bacillati</taxon>
        <taxon>Bacillota</taxon>
        <taxon>Clostridia</taxon>
        <taxon>Peptostreptococcales</taxon>
        <taxon>Peptostreptococcaceae</taxon>
        <taxon>Clostridioides</taxon>
    </lineage>
</organism>
<proteinExistence type="predicted"/>
<reference evidence="1 2" key="1">
    <citation type="submission" date="2017-02" db="EMBL/GenBank/DDBJ databases">
        <authorList>
            <consortium name="Pathogen Informatics"/>
        </authorList>
    </citation>
    <scope>NUCLEOTIDE SEQUENCE [LARGE SCALE GENOMIC DNA]</scope>
    <source>
        <strain evidence="1 2">VRECD0157</strain>
    </source>
</reference>
<sequence>MKLINGDRCSGKTTTLIKYAYENNALILCYSCGNLNYIIEKAKELKLDIIIPRVFKTYIESNHKIEYMKTINGNIINDTSNIRLVIDEIDCCLESIIREGIDCVTGTIQIENLNNHI</sequence>
<name>A0A9X8RLH3_CLODI</name>
<dbReference type="Proteomes" id="UP000189137">
    <property type="component" value="Unassembled WGS sequence"/>
</dbReference>
<dbReference type="EMBL" id="FUPS01000014">
    <property type="protein sequence ID" value="SJS98426.1"/>
    <property type="molecule type" value="Genomic_DNA"/>
</dbReference>
<gene>
    <name evidence="1" type="ORF">SAMEA3375112_03334</name>
</gene>
<dbReference type="AlphaFoldDB" id="A0A9X8RLH3"/>
<accession>A0A9X8RLH3</accession>
<evidence type="ECO:0000313" key="2">
    <source>
        <dbReference type="Proteomes" id="UP000189137"/>
    </source>
</evidence>
<evidence type="ECO:0000313" key="1">
    <source>
        <dbReference type="EMBL" id="SJS98426.1"/>
    </source>
</evidence>
<protein>
    <recommendedName>
        <fullName evidence="3">Replicase domain protein</fullName>
    </recommendedName>
</protein>
<dbReference type="RefSeq" id="WP_009895025.1">
    <property type="nucleotide sequence ID" value="NZ_BINM01000001.1"/>
</dbReference>